<dbReference type="EMBL" id="PFNK01000069">
    <property type="protein sequence ID" value="PIZ42829.1"/>
    <property type="molecule type" value="Genomic_DNA"/>
</dbReference>
<name>A0A2M7TC68_UNCKA</name>
<dbReference type="CDD" id="cd02440">
    <property type="entry name" value="AdoMet_MTases"/>
    <property type="match status" value="1"/>
</dbReference>
<proteinExistence type="predicted"/>
<dbReference type="Proteomes" id="UP000229915">
    <property type="component" value="Unassembled WGS sequence"/>
</dbReference>
<dbReference type="AlphaFoldDB" id="A0A2M7TC68"/>
<dbReference type="SUPFAM" id="SSF53335">
    <property type="entry name" value="S-adenosyl-L-methionine-dependent methyltransferases"/>
    <property type="match status" value="1"/>
</dbReference>
<dbReference type="PANTHER" id="PTHR43861:SF1">
    <property type="entry name" value="TRANS-ACONITATE 2-METHYLTRANSFERASE"/>
    <property type="match status" value="1"/>
</dbReference>
<dbReference type="GO" id="GO:0008757">
    <property type="term" value="F:S-adenosylmethionine-dependent methyltransferase activity"/>
    <property type="evidence" value="ECO:0007669"/>
    <property type="project" value="InterPro"/>
</dbReference>
<dbReference type="InterPro" id="IPR013216">
    <property type="entry name" value="Methyltransf_11"/>
</dbReference>
<feature type="domain" description="Methyltransferase type 11" evidence="1">
    <location>
        <begin position="46"/>
        <end position="137"/>
    </location>
</feature>
<evidence type="ECO:0000259" key="1">
    <source>
        <dbReference type="Pfam" id="PF08241"/>
    </source>
</evidence>
<reference evidence="3" key="1">
    <citation type="submission" date="2017-09" db="EMBL/GenBank/DDBJ databases">
        <title>Depth-based differentiation of microbial function through sediment-hosted aquifers and enrichment of novel symbionts in the deep terrestrial subsurface.</title>
        <authorList>
            <person name="Probst A.J."/>
            <person name="Ladd B."/>
            <person name="Jarett J.K."/>
            <person name="Geller-Mcgrath D.E."/>
            <person name="Sieber C.M.K."/>
            <person name="Emerson J.B."/>
            <person name="Anantharaman K."/>
            <person name="Thomas B.C."/>
            <person name="Malmstrom R."/>
            <person name="Stieglmeier M."/>
            <person name="Klingl A."/>
            <person name="Woyke T."/>
            <person name="Ryan C.M."/>
            <person name="Banfield J.F."/>
        </authorList>
    </citation>
    <scope>NUCLEOTIDE SEQUENCE [LARGE SCALE GENOMIC DNA]</scope>
</reference>
<evidence type="ECO:0000313" key="2">
    <source>
        <dbReference type="EMBL" id="PIZ42829.1"/>
    </source>
</evidence>
<gene>
    <name evidence="2" type="ORF">COY33_02485</name>
</gene>
<organism evidence="2 3">
    <name type="scientific">candidate division WWE3 bacterium CG_4_10_14_0_2_um_filter_42_7</name>
    <dbReference type="NCBI Taxonomy" id="1975073"/>
    <lineage>
        <taxon>Bacteria</taxon>
        <taxon>Katanobacteria</taxon>
    </lineage>
</organism>
<dbReference type="PANTHER" id="PTHR43861">
    <property type="entry name" value="TRANS-ACONITATE 2-METHYLTRANSFERASE-RELATED"/>
    <property type="match status" value="1"/>
</dbReference>
<sequence length="274" mass="31741">VDKKQDFLKDSLFLYPQKPAMALWRASELAKANSVIQKIEIKGPSIDIGCGDGEIAKILFKDKTFDIGLDISYLEVDKAKKSEKYVRTIVSDIYDNRLENEFFGFVFSNSVIEHLEFLEKGLKEIARITEKGGLFVLTVPADGIVRNTFLYKTLQNTRFKKLAVRYGEKRNHRLGHFLARSAEDWKKALENQDFKVTSEMSYLSPETTRVWDVLSYFDFLLRATFLDRIIMKFPKAVKNVLAEFWLLFLKKVYEKETLKNFDDGSCLLITAEKV</sequence>
<dbReference type="Pfam" id="PF08241">
    <property type="entry name" value="Methyltransf_11"/>
    <property type="match status" value="1"/>
</dbReference>
<dbReference type="InterPro" id="IPR029063">
    <property type="entry name" value="SAM-dependent_MTases_sf"/>
</dbReference>
<comment type="caution">
    <text evidence="2">The sequence shown here is derived from an EMBL/GenBank/DDBJ whole genome shotgun (WGS) entry which is preliminary data.</text>
</comment>
<protein>
    <recommendedName>
        <fullName evidence="1">Methyltransferase type 11 domain-containing protein</fullName>
    </recommendedName>
</protein>
<dbReference type="Gene3D" id="3.40.50.150">
    <property type="entry name" value="Vaccinia Virus protein VP39"/>
    <property type="match status" value="1"/>
</dbReference>
<accession>A0A2M7TC68</accession>
<evidence type="ECO:0000313" key="3">
    <source>
        <dbReference type="Proteomes" id="UP000229915"/>
    </source>
</evidence>
<feature type="non-terminal residue" evidence="2">
    <location>
        <position position="1"/>
    </location>
</feature>